<evidence type="ECO:0000256" key="4">
    <source>
        <dbReference type="ARBA" id="ARBA00022801"/>
    </source>
</evidence>
<dbReference type="SUPFAM" id="SSF116842">
    <property type="entry name" value="XseB-like"/>
    <property type="match status" value="1"/>
</dbReference>
<dbReference type="GO" id="GO:0006308">
    <property type="term" value="P:DNA catabolic process"/>
    <property type="evidence" value="ECO:0007669"/>
    <property type="project" value="UniProtKB-UniRule"/>
</dbReference>
<evidence type="ECO:0000256" key="5">
    <source>
        <dbReference type="ARBA" id="ARBA00022839"/>
    </source>
</evidence>
<proteinExistence type="inferred from homology"/>
<dbReference type="InterPro" id="IPR003761">
    <property type="entry name" value="Exonuc_VII_S"/>
</dbReference>
<keyword evidence="5 6" id="KW-0269">Exonuclease</keyword>
<accession>A0A9D1LZ92</accession>
<dbReference type="PIRSF" id="PIRSF006488">
    <property type="entry name" value="Exonuc_VII_S"/>
    <property type="match status" value="1"/>
</dbReference>
<dbReference type="NCBIfam" id="TIGR01280">
    <property type="entry name" value="xseB"/>
    <property type="match status" value="1"/>
</dbReference>
<comment type="subcellular location">
    <subcellularLocation>
        <location evidence="6">Cytoplasm</location>
    </subcellularLocation>
</comment>
<dbReference type="HAMAP" id="MF_00337">
    <property type="entry name" value="Exonuc_7_S"/>
    <property type="match status" value="1"/>
</dbReference>
<reference evidence="7" key="2">
    <citation type="journal article" date="2021" name="PeerJ">
        <title>Extensive microbial diversity within the chicken gut microbiome revealed by metagenomics and culture.</title>
        <authorList>
            <person name="Gilroy R."/>
            <person name="Ravi A."/>
            <person name="Getino M."/>
            <person name="Pursley I."/>
            <person name="Horton D.L."/>
            <person name="Alikhan N.F."/>
            <person name="Baker D."/>
            <person name="Gharbi K."/>
            <person name="Hall N."/>
            <person name="Watson M."/>
            <person name="Adriaenssens E.M."/>
            <person name="Foster-Nyarko E."/>
            <person name="Jarju S."/>
            <person name="Secka A."/>
            <person name="Antonio M."/>
            <person name="Oren A."/>
            <person name="Chaudhuri R.R."/>
            <person name="La Ragione R."/>
            <person name="Hildebrand F."/>
            <person name="Pallen M.J."/>
        </authorList>
    </citation>
    <scope>NUCLEOTIDE SEQUENCE</scope>
    <source>
        <strain evidence="7">ChiGjej1B1-1684</strain>
    </source>
</reference>
<dbReference type="PANTHER" id="PTHR34137:SF1">
    <property type="entry name" value="EXODEOXYRIBONUCLEASE 7 SMALL SUBUNIT"/>
    <property type="match status" value="1"/>
</dbReference>
<dbReference type="EMBL" id="DVNG01000104">
    <property type="protein sequence ID" value="HIU50746.1"/>
    <property type="molecule type" value="Genomic_DNA"/>
</dbReference>
<comment type="caution">
    <text evidence="7">The sequence shown here is derived from an EMBL/GenBank/DDBJ whole genome shotgun (WGS) entry which is preliminary data.</text>
</comment>
<dbReference type="Gene3D" id="1.10.287.1040">
    <property type="entry name" value="Exonuclease VII, small subunit"/>
    <property type="match status" value="1"/>
</dbReference>
<comment type="subunit">
    <text evidence="6">Heterooligomer composed of large and small subunits.</text>
</comment>
<keyword evidence="3 6" id="KW-0540">Nuclease</keyword>
<dbReference type="PANTHER" id="PTHR34137">
    <property type="entry name" value="EXODEOXYRIBONUCLEASE 7 SMALL SUBUNIT"/>
    <property type="match status" value="1"/>
</dbReference>
<evidence type="ECO:0000256" key="1">
    <source>
        <dbReference type="ARBA" id="ARBA00009998"/>
    </source>
</evidence>
<name>A0A9D1LZ92_9FIRM</name>
<evidence type="ECO:0000256" key="3">
    <source>
        <dbReference type="ARBA" id="ARBA00022722"/>
    </source>
</evidence>
<comment type="similarity">
    <text evidence="1 6">Belongs to the XseB family.</text>
</comment>
<dbReference type="AlphaFoldDB" id="A0A9D1LZ92"/>
<dbReference type="GO" id="GO:0009318">
    <property type="term" value="C:exodeoxyribonuclease VII complex"/>
    <property type="evidence" value="ECO:0007669"/>
    <property type="project" value="UniProtKB-UniRule"/>
</dbReference>
<dbReference type="InterPro" id="IPR037004">
    <property type="entry name" value="Exonuc_VII_ssu_sf"/>
</dbReference>
<dbReference type="Proteomes" id="UP000824118">
    <property type="component" value="Unassembled WGS sequence"/>
</dbReference>
<dbReference type="GO" id="GO:0008855">
    <property type="term" value="F:exodeoxyribonuclease VII activity"/>
    <property type="evidence" value="ECO:0007669"/>
    <property type="project" value="UniProtKB-UniRule"/>
</dbReference>
<organism evidence="7 8">
    <name type="scientific">Candidatus Limousia pullorum</name>
    <dbReference type="NCBI Taxonomy" id="2840860"/>
    <lineage>
        <taxon>Bacteria</taxon>
        <taxon>Bacillati</taxon>
        <taxon>Bacillota</taxon>
        <taxon>Clostridia</taxon>
        <taxon>Eubacteriales</taxon>
        <taxon>Oscillospiraceae</taxon>
        <taxon>Oscillospiraceae incertae sedis</taxon>
        <taxon>Candidatus Limousia</taxon>
    </lineage>
</organism>
<evidence type="ECO:0000313" key="7">
    <source>
        <dbReference type="EMBL" id="HIU50746.1"/>
    </source>
</evidence>
<comment type="function">
    <text evidence="6">Bidirectionally degrades single-stranded DNA into large acid-insoluble oligonucleotides, which are then degraded further into small acid-soluble oligonucleotides.</text>
</comment>
<dbReference type="Pfam" id="PF02609">
    <property type="entry name" value="Exonuc_VII_S"/>
    <property type="match status" value="1"/>
</dbReference>
<gene>
    <name evidence="6 7" type="primary">xseB</name>
    <name evidence="7" type="ORF">IAD22_07015</name>
</gene>
<evidence type="ECO:0000256" key="6">
    <source>
        <dbReference type="HAMAP-Rule" id="MF_00337"/>
    </source>
</evidence>
<sequence>MAAEKKKKSDKGFTFEEGCKRLEEIVAQLSGGEVTLEKNIELYKEGSEILNACNEMLEQAKGVIKVVDKD</sequence>
<evidence type="ECO:0000256" key="2">
    <source>
        <dbReference type="ARBA" id="ARBA00022490"/>
    </source>
</evidence>
<reference evidence="7" key="1">
    <citation type="submission" date="2020-10" db="EMBL/GenBank/DDBJ databases">
        <authorList>
            <person name="Gilroy R."/>
        </authorList>
    </citation>
    <scope>NUCLEOTIDE SEQUENCE</scope>
    <source>
        <strain evidence="7">ChiGjej1B1-1684</strain>
    </source>
</reference>
<keyword evidence="2 6" id="KW-0963">Cytoplasm</keyword>
<comment type="catalytic activity">
    <reaction evidence="6">
        <text>Exonucleolytic cleavage in either 5'- to 3'- or 3'- to 5'-direction to yield nucleoside 5'-phosphates.</text>
        <dbReference type="EC" id="3.1.11.6"/>
    </reaction>
</comment>
<protein>
    <recommendedName>
        <fullName evidence="6">Exodeoxyribonuclease 7 small subunit</fullName>
        <ecNumber evidence="6">3.1.11.6</ecNumber>
    </recommendedName>
    <alternativeName>
        <fullName evidence="6">Exodeoxyribonuclease VII small subunit</fullName>
        <shortName evidence="6">Exonuclease VII small subunit</shortName>
    </alternativeName>
</protein>
<keyword evidence="4 6" id="KW-0378">Hydrolase</keyword>
<dbReference type="EC" id="3.1.11.6" evidence="6"/>
<evidence type="ECO:0000313" key="8">
    <source>
        <dbReference type="Proteomes" id="UP000824118"/>
    </source>
</evidence>
<dbReference type="GO" id="GO:0005829">
    <property type="term" value="C:cytosol"/>
    <property type="evidence" value="ECO:0007669"/>
    <property type="project" value="TreeGrafter"/>
</dbReference>